<dbReference type="EMBL" id="CAAALY010278977">
    <property type="protein sequence ID" value="VEL43126.1"/>
    <property type="molecule type" value="Genomic_DNA"/>
</dbReference>
<keyword evidence="3" id="KW-1185">Reference proteome</keyword>
<reference evidence="2" key="1">
    <citation type="submission" date="2018-11" db="EMBL/GenBank/DDBJ databases">
        <authorList>
            <consortium name="Pathogen Informatics"/>
        </authorList>
    </citation>
    <scope>NUCLEOTIDE SEQUENCE</scope>
</reference>
<protein>
    <submittedName>
        <fullName evidence="2">Uncharacterized protein</fullName>
    </submittedName>
</protein>
<comment type="caution">
    <text evidence="2">The sequence shown here is derived from an EMBL/GenBank/DDBJ whole genome shotgun (WGS) entry which is preliminary data.</text>
</comment>
<evidence type="ECO:0000256" key="1">
    <source>
        <dbReference type="SAM" id="MobiDB-lite"/>
    </source>
</evidence>
<dbReference type="Proteomes" id="UP000784294">
    <property type="component" value="Unassembled WGS sequence"/>
</dbReference>
<evidence type="ECO:0000313" key="3">
    <source>
        <dbReference type="Proteomes" id="UP000784294"/>
    </source>
</evidence>
<organism evidence="2 3">
    <name type="scientific">Protopolystoma xenopodis</name>
    <dbReference type="NCBI Taxonomy" id="117903"/>
    <lineage>
        <taxon>Eukaryota</taxon>
        <taxon>Metazoa</taxon>
        <taxon>Spiralia</taxon>
        <taxon>Lophotrochozoa</taxon>
        <taxon>Platyhelminthes</taxon>
        <taxon>Monogenea</taxon>
        <taxon>Polyopisthocotylea</taxon>
        <taxon>Polystomatidea</taxon>
        <taxon>Polystomatidae</taxon>
        <taxon>Protopolystoma</taxon>
    </lineage>
</organism>
<gene>
    <name evidence="2" type="ORF">PXEA_LOCUS36566</name>
</gene>
<feature type="region of interest" description="Disordered" evidence="1">
    <location>
        <begin position="1"/>
        <end position="67"/>
    </location>
</feature>
<sequence length="67" mass="7288">MVANDAGDVADPQSTAARLPRSLLARRHDSSADRERWRQGLPNAHATGEDGDATVASTKAARRDYHF</sequence>
<accession>A0A448XRJ7</accession>
<proteinExistence type="predicted"/>
<dbReference type="AlphaFoldDB" id="A0A448XRJ7"/>
<evidence type="ECO:0000313" key="2">
    <source>
        <dbReference type="EMBL" id="VEL43126.1"/>
    </source>
</evidence>
<feature type="compositionally biased region" description="Basic and acidic residues" evidence="1">
    <location>
        <begin position="26"/>
        <end position="38"/>
    </location>
</feature>
<name>A0A448XRJ7_9PLAT</name>